<evidence type="ECO:0000256" key="1">
    <source>
        <dbReference type="SAM" id="MobiDB-lite"/>
    </source>
</evidence>
<evidence type="ECO:0000313" key="3">
    <source>
        <dbReference type="Proteomes" id="UP000000305"/>
    </source>
</evidence>
<dbReference type="KEGG" id="dpx:DAPPUDRAFT_246230"/>
<organism evidence="2 3">
    <name type="scientific">Daphnia pulex</name>
    <name type="common">Water flea</name>
    <dbReference type="NCBI Taxonomy" id="6669"/>
    <lineage>
        <taxon>Eukaryota</taxon>
        <taxon>Metazoa</taxon>
        <taxon>Ecdysozoa</taxon>
        <taxon>Arthropoda</taxon>
        <taxon>Crustacea</taxon>
        <taxon>Branchiopoda</taxon>
        <taxon>Diplostraca</taxon>
        <taxon>Cladocera</taxon>
        <taxon>Anomopoda</taxon>
        <taxon>Daphniidae</taxon>
        <taxon>Daphnia</taxon>
    </lineage>
</organism>
<evidence type="ECO:0000313" key="2">
    <source>
        <dbReference type="EMBL" id="EFX78461.1"/>
    </source>
</evidence>
<dbReference type="Proteomes" id="UP000000305">
    <property type="component" value="Unassembled WGS sequence"/>
</dbReference>
<dbReference type="AlphaFoldDB" id="E9GPX4"/>
<dbReference type="HOGENOM" id="CLU_1950947_0_0_1"/>
<dbReference type="InParanoid" id="E9GPX4"/>
<proteinExistence type="predicted"/>
<gene>
    <name evidence="2" type="ORF">DAPPUDRAFT_246230</name>
</gene>
<accession>E9GPX4</accession>
<feature type="compositionally biased region" description="Basic and acidic residues" evidence="1">
    <location>
        <begin position="110"/>
        <end position="120"/>
    </location>
</feature>
<keyword evidence="3" id="KW-1185">Reference proteome</keyword>
<sequence>MTMPFTLQLRLESIGQADHYLGWSIVPAITMVSLRSHRVHLADSHRYRRPSLLPTQRTTAWGDISKETVKPTSAGVEDRQHLTKIGLAGTRKTSYRFAMESVRGGQRAESAGRRSLHEGLPEGQSAATN</sequence>
<dbReference type="EMBL" id="GL732557">
    <property type="protein sequence ID" value="EFX78461.1"/>
    <property type="molecule type" value="Genomic_DNA"/>
</dbReference>
<name>E9GPX4_DAPPU</name>
<reference evidence="2 3" key="1">
    <citation type="journal article" date="2011" name="Science">
        <title>The ecoresponsive genome of Daphnia pulex.</title>
        <authorList>
            <person name="Colbourne J.K."/>
            <person name="Pfrender M.E."/>
            <person name="Gilbert D."/>
            <person name="Thomas W.K."/>
            <person name="Tucker A."/>
            <person name="Oakley T.H."/>
            <person name="Tokishita S."/>
            <person name="Aerts A."/>
            <person name="Arnold G.J."/>
            <person name="Basu M.K."/>
            <person name="Bauer D.J."/>
            <person name="Caceres C.E."/>
            <person name="Carmel L."/>
            <person name="Casola C."/>
            <person name="Choi J.H."/>
            <person name="Detter J.C."/>
            <person name="Dong Q."/>
            <person name="Dusheyko S."/>
            <person name="Eads B.D."/>
            <person name="Frohlich T."/>
            <person name="Geiler-Samerotte K.A."/>
            <person name="Gerlach D."/>
            <person name="Hatcher P."/>
            <person name="Jogdeo S."/>
            <person name="Krijgsveld J."/>
            <person name="Kriventseva E.V."/>
            <person name="Kultz D."/>
            <person name="Laforsch C."/>
            <person name="Lindquist E."/>
            <person name="Lopez J."/>
            <person name="Manak J.R."/>
            <person name="Muller J."/>
            <person name="Pangilinan J."/>
            <person name="Patwardhan R.P."/>
            <person name="Pitluck S."/>
            <person name="Pritham E.J."/>
            <person name="Rechtsteiner A."/>
            <person name="Rho M."/>
            <person name="Rogozin I.B."/>
            <person name="Sakarya O."/>
            <person name="Salamov A."/>
            <person name="Schaack S."/>
            <person name="Shapiro H."/>
            <person name="Shiga Y."/>
            <person name="Skalitzky C."/>
            <person name="Smith Z."/>
            <person name="Souvorov A."/>
            <person name="Sung W."/>
            <person name="Tang Z."/>
            <person name="Tsuchiya D."/>
            <person name="Tu H."/>
            <person name="Vos H."/>
            <person name="Wang M."/>
            <person name="Wolf Y.I."/>
            <person name="Yamagata H."/>
            <person name="Yamada T."/>
            <person name="Ye Y."/>
            <person name="Shaw J.R."/>
            <person name="Andrews J."/>
            <person name="Crease T.J."/>
            <person name="Tang H."/>
            <person name="Lucas S.M."/>
            <person name="Robertson H.M."/>
            <person name="Bork P."/>
            <person name="Koonin E.V."/>
            <person name="Zdobnov E.M."/>
            <person name="Grigoriev I.V."/>
            <person name="Lynch M."/>
            <person name="Boore J.L."/>
        </authorList>
    </citation>
    <scope>NUCLEOTIDE SEQUENCE [LARGE SCALE GENOMIC DNA]</scope>
</reference>
<protein>
    <submittedName>
        <fullName evidence="2">Uncharacterized protein</fullName>
    </submittedName>
</protein>
<feature type="region of interest" description="Disordered" evidence="1">
    <location>
        <begin position="101"/>
        <end position="129"/>
    </location>
</feature>